<keyword evidence="6 9" id="KW-0472">Membrane</keyword>
<evidence type="ECO:0000256" key="1">
    <source>
        <dbReference type="ARBA" id="ARBA00004614"/>
    </source>
</evidence>
<dbReference type="GO" id="GO:0005770">
    <property type="term" value="C:late endosome"/>
    <property type="evidence" value="ECO:0007669"/>
    <property type="project" value="TreeGrafter"/>
</dbReference>
<evidence type="ECO:0000256" key="8">
    <source>
        <dbReference type="SAM" id="MobiDB-lite"/>
    </source>
</evidence>
<dbReference type="PANTHER" id="PTHR15071">
    <property type="entry name" value="MANNOSE-6-PHOSPHATE RECEPTOR FAMILY MEMBER"/>
    <property type="match status" value="1"/>
</dbReference>
<feature type="domain" description="MRH" evidence="10">
    <location>
        <begin position="22"/>
        <end position="191"/>
    </location>
</feature>
<evidence type="ECO:0000256" key="2">
    <source>
        <dbReference type="ARBA" id="ARBA00022448"/>
    </source>
</evidence>
<accession>A0AAN8A767</accession>
<keyword evidence="5 9" id="KW-1133">Transmembrane helix</keyword>
<dbReference type="GO" id="GO:0000139">
    <property type="term" value="C:Golgi membrane"/>
    <property type="evidence" value="ECO:0007669"/>
    <property type="project" value="UniProtKB-SubCell"/>
</dbReference>
<protein>
    <recommendedName>
        <fullName evidence="10">MRH domain-containing protein</fullName>
    </recommendedName>
</protein>
<dbReference type="Proteomes" id="UP001306508">
    <property type="component" value="Unassembled WGS sequence"/>
</dbReference>
<sequence>MIPNKDSKESNDKTPNEHEDGTFCAVTNPATGQYIDLSQLSSTPNLPGTKKKSKTKPEPKTRWLVKGYGPDIDKNFTISICSSPVIPDNDETKKLSDLTGAYYSVNNTKTNKIEVISIGNFNTKPKLFGNKKLTLQYEQGSKCPNGIDKRSTLLSFVCDREITSRAQINYIGNSNNCSYFFEVKSIYACPTATKSNDINVLGIFLAIIFVFTLVELCRRWIKKKIERNSISGPTMSSRGNNIYDNTNSGNYYDYRTSYSNNNNDNDNNNYAEPQWELLEDKSVINRWITRIQGMWPINIRRNNNSSPSFLISSPYNGSIRLDHSNILGNNNNTSSFFRDMETQNGILDQLDNLNESQGSSVRSSVYTDSSVNQSTN</sequence>
<feature type="region of interest" description="Disordered" evidence="8">
    <location>
        <begin position="1"/>
        <end position="64"/>
    </location>
</feature>
<evidence type="ECO:0000256" key="9">
    <source>
        <dbReference type="SAM" id="Phobius"/>
    </source>
</evidence>
<comment type="subcellular location">
    <subcellularLocation>
        <location evidence="1">Golgi apparatus membrane</location>
        <topology evidence="1">Single-pass type I membrane protein</topology>
    </subcellularLocation>
</comment>
<proteinExistence type="predicted"/>
<evidence type="ECO:0000313" key="11">
    <source>
        <dbReference type="EMBL" id="KAK5778511.1"/>
    </source>
</evidence>
<evidence type="ECO:0000259" key="10">
    <source>
        <dbReference type="PROSITE" id="PS51914"/>
    </source>
</evidence>
<gene>
    <name evidence="11" type="ORF">RI543_004178</name>
</gene>
<comment type="caution">
    <text evidence="11">The sequence shown here is derived from an EMBL/GenBank/DDBJ whole genome shotgun (WGS) entry which is preliminary data.</text>
</comment>
<dbReference type="AlphaFoldDB" id="A0AAN8A767"/>
<reference evidence="12" key="1">
    <citation type="submission" date="2023-07" db="EMBL/GenBank/DDBJ databases">
        <title>A draft genome of Kazachstania heterogenica Y-27499.</title>
        <authorList>
            <person name="Donic C."/>
            <person name="Kralova J.S."/>
            <person name="Fidel L."/>
            <person name="Ben-Dor S."/>
            <person name="Jung S."/>
        </authorList>
    </citation>
    <scope>NUCLEOTIDE SEQUENCE [LARGE SCALE GENOMIC DNA]</scope>
    <source>
        <strain evidence="12">Y27499</strain>
    </source>
</reference>
<keyword evidence="7" id="KW-1015">Disulfide bond</keyword>
<dbReference type="InterPro" id="IPR036607">
    <property type="entry name" value="PRKCSH"/>
</dbReference>
<evidence type="ECO:0000256" key="5">
    <source>
        <dbReference type="ARBA" id="ARBA00022989"/>
    </source>
</evidence>
<feature type="region of interest" description="Disordered" evidence="8">
    <location>
        <begin position="355"/>
        <end position="376"/>
    </location>
</feature>
<keyword evidence="3 9" id="KW-0812">Transmembrane</keyword>
<organism evidence="11 12">
    <name type="scientific">Arxiozyma heterogenica</name>
    <dbReference type="NCBI Taxonomy" id="278026"/>
    <lineage>
        <taxon>Eukaryota</taxon>
        <taxon>Fungi</taxon>
        <taxon>Dikarya</taxon>
        <taxon>Ascomycota</taxon>
        <taxon>Saccharomycotina</taxon>
        <taxon>Saccharomycetes</taxon>
        <taxon>Saccharomycetales</taxon>
        <taxon>Saccharomycetaceae</taxon>
        <taxon>Arxiozyma</taxon>
    </lineage>
</organism>
<dbReference type="EMBL" id="JAWIZZ010000053">
    <property type="protein sequence ID" value="KAK5778511.1"/>
    <property type="molecule type" value="Genomic_DNA"/>
</dbReference>
<dbReference type="GO" id="GO:0007034">
    <property type="term" value="P:vacuolar transport"/>
    <property type="evidence" value="ECO:0007669"/>
    <property type="project" value="TreeGrafter"/>
</dbReference>
<dbReference type="Gene3D" id="2.70.130.10">
    <property type="entry name" value="Mannose-6-phosphate receptor binding domain"/>
    <property type="match status" value="1"/>
</dbReference>
<keyword evidence="12" id="KW-1185">Reference proteome</keyword>
<feature type="compositionally biased region" description="Basic and acidic residues" evidence="8">
    <location>
        <begin position="1"/>
        <end position="21"/>
    </location>
</feature>
<dbReference type="PANTHER" id="PTHR15071:SF0">
    <property type="entry name" value="MANNOSE 6-PHOSPHATE RECEPTOR-LIKE PROTEIN 1"/>
    <property type="match status" value="1"/>
</dbReference>
<dbReference type="InterPro" id="IPR044865">
    <property type="entry name" value="MRH_dom"/>
</dbReference>
<keyword evidence="2" id="KW-0813">Transport</keyword>
<dbReference type="Pfam" id="PF13015">
    <property type="entry name" value="PRKCSH_1"/>
    <property type="match status" value="1"/>
</dbReference>
<evidence type="ECO:0000256" key="4">
    <source>
        <dbReference type="ARBA" id="ARBA00022729"/>
    </source>
</evidence>
<keyword evidence="4" id="KW-0732">Signal</keyword>
<feature type="transmembrane region" description="Helical" evidence="9">
    <location>
        <begin position="198"/>
        <end position="217"/>
    </location>
</feature>
<feature type="compositionally biased region" description="Polar residues" evidence="8">
    <location>
        <begin position="28"/>
        <end position="46"/>
    </location>
</feature>
<dbReference type="GO" id="GO:0010008">
    <property type="term" value="C:endosome membrane"/>
    <property type="evidence" value="ECO:0007669"/>
    <property type="project" value="UniProtKB-SubCell"/>
</dbReference>
<dbReference type="SUPFAM" id="SSF50911">
    <property type="entry name" value="Mannose 6-phosphate receptor domain"/>
    <property type="match status" value="1"/>
</dbReference>
<evidence type="ECO:0000256" key="3">
    <source>
        <dbReference type="ARBA" id="ARBA00022692"/>
    </source>
</evidence>
<name>A0AAN8A767_9SACH</name>
<feature type="compositionally biased region" description="Low complexity" evidence="8">
    <location>
        <begin position="359"/>
        <end position="376"/>
    </location>
</feature>
<dbReference type="InterPro" id="IPR009011">
    <property type="entry name" value="Man6P_isomerase_rcpt-bd_dom_sf"/>
</dbReference>
<evidence type="ECO:0000313" key="12">
    <source>
        <dbReference type="Proteomes" id="UP001306508"/>
    </source>
</evidence>
<evidence type="ECO:0000256" key="6">
    <source>
        <dbReference type="ARBA" id="ARBA00023136"/>
    </source>
</evidence>
<evidence type="ECO:0000256" key="7">
    <source>
        <dbReference type="ARBA" id="ARBA00023157"/>
    </source>
</evidence>
<dbReference type="PROSITE" id="PS51914">
    <property type="entry name" value="MRH"/>
    <property type="match status" value="1"/>
</dbReference>